<proteinExistence type="predicted"/>
<evidence type="ECO:0000259" key="1">
    <source>
        <dbReference type="Pfam" id="PF18931"/>
    </source>
</evidence>
<reference evidence="2 3" key="1">
    <citation type="submission" date="2024-02" db="EMBL/GenBank/DDBJ databases">
        <title>A nitrogen-fixing paenibacillus bacterium.</title>
        <authorList>
            <person name="Zhang W.L."/>
            <person name="Chen S.F."/>
        </authorList>
    </citation>
    <scope>NUCLEOTIDE SEQUENCE [LARGE SCALE GENOMIC DNA]</scope>
    <source>
        <strain evidence="2 3">M1</strain>
    </source>
</reference>
<organism evidence="2 3">
    <name type="scientific">Paenibacillus haidiansis</name>
    <dbReference type="NCBI Taxonomy" id="1574488"/>
    <lineage>
        <taxon>Bacteria</taxon>
        <taxon>Bacillati</taxon>
        <taxon>Bacillota</taxon>
        <taxon>Bacilli</taxon>
        <taxon>Bacillales</taxon>
        <taxon>Paenibacillaceae</taxon>
        <taxon>Paenibacillus</taxon>
    </lineage>
</organism>
<dbReference type="Proteomes" id="UP001306950">
    <property type="component" value="Unassembled WGS sequence"/>
</dbReference>
<sequence length="167" mass="19578">MRERKKKGTKQMKNSYSITDLERFIVVAKSKTYVGGAQKLLPYRLASKDIQFADHEWSYHDSYFGDQDFIGQEVVYFHAEPVWAMNYYGYILDTELISSQEAGKMIMNSLTKLYAEGRFLGGFETSEDELRYDDSNEGDIRHFKGKERIFRNHIQVYELVYHGGLIK</sequence>
<dbReference type="Pfam" id="PF18931">
    <property type="entry name" value="DUF5680"/>
    <property type="match status" value="1"/>
</dbReference>
<evidence type="ECO:0000313" key="2">
    <source>
        <dbReference type="EMBL" id="MEF2965383.1"/>
    </source>
</evidence>
<accession>A0ABU7VPQ8</accession>
<comment type="caution">
    <text evidence="2">The sequence shown here is derived from an EMBL/GenBank/DDBJ whole genome shotgun (WGS) entry which is preliminary data.</text>
</comment>
<keyword evidence="3" id="KW-1185">Reference proteome</keyword>
<dbReference type="InterPro" id="IPR043735">
    <property type="entry name" value="DUF5680"/>
</dbReference>
<protein>
    <submittedName>
        <fullName evidence="2">DUF5680 domain-containing protein</fullName>
    </submittedName>
</protein>
<feature type="domain" description="DUF5680" evidence="1">
    <location>
        <begin position="61"/>
        <end position="166"/>
    </location>
</feature>
<gene>
    <name evidence="2" type="ORF">V3851_06010</name>
</gene>
<name>A0ABU7VPQ8_9BACL</name>
<dbReference type="EMBL" id="JAZHPZ010000002">
    <property type="protein sequence ID" value="MEF2965383.1"/>
    <property type="molecule type" value="Genomic_DNA"/>
</dbReference>
<evidence type="ECO:0000313" key="3">
    <source>
        <dbReference type="Proteomes" id="UP001306950"/>
    </source>
</evidence>